<dbReference type="Gene3D" id="3.30.70.100">
    <property type="match status" value="2"/>
</dbReference>
<organism evidence="3 4">
    <name type="scientific">Phytophthora fragariae</name>
    <dbReference type="NCBI Taxonomy" id="53985"/>
    <lineage>
        <taxon>Eukaryota</taxon>
        <taxon>Sar</taxon>
        <taxon>Stramenopiles</taxon>
        <taxon>Oomycota</taxon>
        <taxon>Peronosporomycetes</taxon>
        <taxon>Peronosporales</taxon>
        <taxon>Peronosporaceae</taxon>
        <taxon>Phytophthora</taxon>
    </lineage>
</organism>
<feature type="domain" description="HMA" evidence="2">
    <location>
        <begin position="45"/>
        <end position="113"/>
    </location>
</feature>
<gene>
    <name evidence="3" type="ORF">PF008_g22817</name>
</gene>
<dbReference type="NCBIfam" id="TIGR00003">
    <property type="entry name" value="copper ion binding protein"/>
    <property type="match status" value="2"/>
</dbReference>
<evidence type="ECO:0000259" key="2">
    <source>
        <dbReference type="PROSITE" id="PS50846"/>
    </source>
</evidence>
<dbReference type="AlphaFoldDB" id="A0A6G0QST6"/>
<accession>A0A6G0QST6</accession>
<dbReference type="GO" id="GO:0005507">
    <property type="term" value="F:copper ion binding"/>
    <property type="evidence" value="ECO:0007669"/>
    <property type="project" value="InterPro"/>
</dbReference>
<comment type="caution">
    <text evidence="3">The sequence shown here is derived from an EMBL/GenBank/DDBJ whole genome shotgun (WGS) entry which is preliminary data.</text>
</comment>
<evidence type="ECO:0000313" key="3">
    <source>
        <dbReference type="EMBL" id="KAE9301226.1"/>
    </source>
</evidence>
<dbReference type="PANTHER" id="PTHR46594:SF4">
    <property type="entry name" value="P-TYPE CATION-TRANSPORTING ATPASE"/>
    <property type="match status" value="1"/>
</dbReference>
<dbReference type="InterPro" id="IPR006121">
    <property type="entry name" value="HMA_dom"/>
</dbReference>
<dbReference type="CDD" id="cd00371">
    <property type="entry name" value="HMA"/>
    <property type="match status" value="2"/>
</dbReference>
<dbReference type="PANTHER" id="PTHR46594">
    <property type="entry name" value="P-TYPE CATION-TRANSPORTING ATPASE"/>
    <property type="match status" value="1"/>
</dbReference>
<dbReference type="InterPro" id="IPR006122">
    <property type="entry name" value="HMA_Cu_ion-bd"/>
</dbReference>
<evidence type="ECO:0000313" key="4">
    <source>
        <dbReference type="Proteomes" id="UP000486351"/>
    </source>
</evidence>
<dbReference type="InterPro" id="IPR036163">
    <property type="entry name" value="HMA_dom_sf"/>
</dbReference>
<name>A0A6G0QST6_9STRA</name>
<keyword evidence="1" id="KW-0479">Metal-binding</keyword>
<proteinExistence type="predicted"/>
<sequence length="247" mass="26564">MMCQKICVATVENELRGVASFEQRQAAMTLRRPGSATLQEPVDAVKCVPFEAGMSCAACAKAIEDHMGRTEGVLHCRVGLISQKAEVAFDRDLAPSARQTLQQLIQGAGYHATFSHVVEPGDDDSLELKFTVAGMSGAACVGKIEAAVGGLPGVTKVLVDLPLHKAHVHLKQLAKTGPQDVLECINGLGYSAEVALETADQSALSRSVVEKWRQLLTTVMLFSLPAMLIHMGSCTSRRWRRCHDPSV</sequence>
<dbReference type="Pfam" id="PF00403">
    <property type="entry name" value="HMA"/>
    <property type="match status" value="2"/>
</dbReference>
<feature type="domain" description="HMA" evidence="2">
    <location>
        <begin position="126"/>
        <end position="193"/>
    </location>
</feature>
<protein>
    <recommendedName>
        <fullName evidence="2">HMA domain-containing protein</fullName>
    </recommendedName>
</protein>
<evidence type="ECO:0000256" key="1">
    <source>
        <dbReference type="ARBA" id="ARBA00022723"/>
    </source>
</evidence>
<reference evidence="3 4" key="1">
    <citation type="submission" date="2018-09" db="EMBL/GenBank/DDBJ databases">
        <title>Genomic investigation of the strawberry pathogen Phytophthora fragariae indicates pathogenicity is determined by transcriptional variation in three key races.</title>
        <authorList>
            <person name="Adams T.M."/>
            <person name="Armitage A.D."/>
            <person name="Sobczyk M.K."/>
            <person name="Bates H.J."/>
            <person name="Dunwell J.M."/>
            <person name="Nellist C.F."/>
            <person name="Harrison R.J."/>
        </authorList>
    </citation>
    <scope>NUCLEOTIDE SEQUENCE [LARGE SCALE GENOMIC DNA]</scope>
    <source>
        <strain evidence="3 4">NOV-77</strain>
    </source>
</reference>
<dbReference type="FunFam" id="3.30.70.100:FF:000001">
    <property type="entry name" value="ATPase copper transporting beta"/>
    <property type="match status" value="2"/>
</dbReference>
<dbReference type="SUPFAM" id="SSF55008">
    <property type="entry name" value="HMA, heavy metal-associated domain"/>
    <property type="match status" value="2"/>
</dbReference>
<dbReference type="EMBL" id="QXFY01002206">
    <property type="protein sequence ID" value="KAE9301226.1"/>
    <property type="molecule type" value="Genomic_DNA"/>
</dbReference>
<dbReference type="Proteomes" id="UP000486351">
    <property type="component" value="Unassembled WGS sequence"/>
</dbReference>
<dbReference type="PROSITE" id="PS50846">
    <property type="entry name" value="HMA_2"/>
    <property type="match status" value="2"/>
</dbReference>